<accession>A0ABP9JHU4</accession>
<protein>
    <submittedName>
        <fullName evidence="2">Uncharacterized protein</fullName>
    </submittedName>
</protein>
<organism evidence="2 3">
    <name type="scientific">Terrabacter aeriphilus</name>
    <dbReference type="NCBI Taxonomy" id="515662"/>
    <lineage>
        <taxon>Bacteria</taxon>
        <taxon>Bacillati</taxon>
        <taxon>Actinomycetota</taxon>
        <taxon>Actinomycetes</taxon>
        <taxon>Micrococcales</taxon>
        <taxon>Intrasporangiaceae</taxon>
        <taxon>Terrabacter</taxon>
    </lineage>
</organism>
<dbReference type="Proteomes" id="UP001500427">
    <property type="component" value="Unassembled WGS sequence"/>
</dbReference>
<keyword evidence="3" id="KW-1185">Reference proteome</keyword>
<sequence>MSRRAPFVPDGVPVLSRGRHRSARKGACFMEMASFLAGERWSDHPACTHPVLATMARCVNDLLDDTQRQRLVTMIPEVVGLNPDDRRVGTALVLTAARAALPICAEERQNVMALAILNAEGVLVEQDGRAPGQLSDASRAALATAPAAERWARVHLARTGFNAMATRPAHAAKIVALAVDGISRACVDDTEDRLVALLRDGIDVVATFDSLTPAPVEQPTTGTRADAHRARATEASPARVPLA</sequence>
<evidence type="ECO:0000313" key="3">
    <source>
        <dbReference type="Proteomes" id="UP001500427"/>
    </source>
</evidence>
<comment type="caution">
    <text evidence="2">The sequence shown here is derived from an EMBL/GenBank/DDBJ whole genome shotgun (WGS) entry which is preliminary data.</text>
</comment>
<feature type="region of interest" description="Disordered" evidence="1">
    <location>
        <begin position="213"/>
        <end position="243"/>
    </location>
</feature>
<evidence type="ECO:0000313" key="2">
    <source>
        <dbReference type="EMBL" id="GAA5030015.1"/>
    </source>
</evidence>
<evidence type="ECO:0000256" key="1">
    <source>
        <dbReference type="SAM" id="MobiDB-lite"/>
    </source>
</evidence>
<proteinExistence type="predicted"/>
<reference evidence="3" key="1">
    <citation type="journal article" date="2019" name="Int. J. Syst. Evol. Microbiol.">
        <title>The Global Catalogue of Microorganisms (GCM) 10K type strain sequencing project: providing services to taxonomists for standard genome sequencing and annotation.</title>
        <authorList>
            <consortium name="The Broad Institute Genomics Platform"/>
            <consortium name="The Broad Institute Genome Sequencing Center for Infectious Disease"/>
            <person name="Wu L."/>
            <person name="Ma J."/>
        </authorList>
    </citation>
    <scope>NUCLEOTIDE SEQUENCE [LARGE SCALE GENOMIC DNA]</scope>
    <source>
        <strain evidence="3">JCM 17687</strain>
    </source>
</reference>
<dbReference type="RefSeq" id="WP_345508006.1">
    <property type="nucleotide sequence ID" value="NZ_BAABIW010000017.1"/>
</dbReference>
<name>A0ABP9JHU4_9MICO</name>
<gene>
    <name evidence="2" type="ORF">GCM10023258_26870</name>
</gene>
<dbReference type="EMBL" id="BAABIW010000017">
    <property type="protein sequence ID" value="GAA5030015.1"/>
    <property type="molecule type" value="Genomic_DNA"/>
</dbReference>